<keyword evidence="3 6" id="KW-0285">Flavoprotein</keyword>
<evidence type="ECO:0000256" key="5">
    <source>
        <dbReference type="ARBA" id="ARBA00023002"/>
    </source>
</evidence>
<keyword evidence="5 6" id="KW-0560">Oxidoreductase</keyword>
<dbReference type="InterPro" id="IPR006089">
    <property type="entry name" value="Acyl-CoA_DH_CS"/>
</dbReference>
<evidence type="ECO:0000256" key="3">
    <source>
        <dbReference type="ARBA" id="ARBA00022630"/>
    </source>
</evidence>
<comment type="caution">
    <text evidence="10">The sequence shown here is derived from an EMBL/GenBank/DDBJ whole genome shotgun (WGS) entry which is preliminary data.</text>
</comment>
<dbReference type="Pfam" id="PF02770">
    <property type="entry name" value="Acyl-CoA_dh_M"/>
    <property type="match status" value="1"/>
</dbReference>
<dbReference type="Pfam" id="PF02771">
    <property type="entry name" value="Acyl-CoA_dh_N"/>
    <property type="match status" value="1"/>
</dbReference>
<dbReference type="PROSITE" id="PS00072">
    <property type="entry name" value="ACYL_COA_DH_1"/>
    <property type="match status" value="1"/>
</dbReference>
<evidence type="ECO:0000313" key="10">
    <source>
        <dbReference type="EMBL" id="GGI03875.1"/>
    </source>
</evidence>
<evidence type="ECO:0000256" key="1">
    <source>
        <dbReference type="ARBA" id="ARBA00001974"/>
    </source>
</evidence>
<dbReference type="AlphaFoldDB" id="A0A8J3A649"/>
<dbReference type="EMBL" id="BMHA01000002">
    <property type="protein sequence ID" value="GGI03875.1"/>
    <property type="molecule type" value="Genomic_DNA"/>
</dbReference>
<evidence type="ECO:0000256" key="2">
    <source>
        <dbReference type="ARBA" id="ARBA00009347"/>
    </source>
</evidence>
<proteinExistence type="inferred from homology"/>
<organism evidence="10 11">
    <name type="scientific">Egicoccus halophilus</name>
    <dbReference type="NCBI Taxonomy" id="1670830"/>
    <lineage>
        <taxon>Bacteria</taxon>
        <taxon>Bacillati</taxon>
        <taxon>Actinomycetota</taxon>
        <taxon>Nitriliruptoria</taxon>
        <taxon>Egicoccales</taxon>
        <taxon>Egicoccaceae</taxon>
        <taxon>Egicoccus</taxon>
    </lineage>
</organism>
<dbReference type="FunFam" id="2.40.110.10:FF:000009">
    <property type="entry name" value="Acyl-CoA dehydrogenase"/>
    <property type="match status" value="1"/>
</dbReference>
<dbReference type="PANTHER" id="PTHR43884:SF12">
    <property type="entry name" value="ISOVALERYL-COA DEHYDROGENASE, MITOCHONDRIAL-RELATED"/>
    <property type="match status" value="1"/>
</dbReference>
<comment type="similarity">
    <text evidence="2 6">Belongs to the acyl-CoA dehydrogenase family.</text>
</comment>
<comment type="cofactor">
    <cofactor evidence="1 6">
        <name>FAD</name>
        <dbReference type="ChEBI" id="CHEBI:57692"/>
    </cofactor>
</comment>
<gene>
    <name evidence="10" type="ORF">GCM10011354_06230</name>
</gene>
<dbReference type="InterPro" id="IPR013786">
    <property type="entry name" value="AcylCoA_DH/ox_N"/>
</dbReference>
<dbReference type="InterPro" id="IPR037069">
    <property type="entry name" value="AcylCoA_DH/ox_N_sf"/>
</dbReference>
<dbReference type="OrthoDB" id="2769798at2"/>
<dbReference type="FunFam" id="1.10.540.10:FF:000002">
    <property type="entry name" value="Acyl-CoA dehydrogenase FadE19"/>
    <property type="match status" value="1"/>
</dbReference>
<feature type="domain" description="Acyl-CoA dehydrogenase/oxidase N-terminal" evidence="9">
    <location>
        <begin position="8"/>
        <end position="120"/>
    </location>
</feature>
<dbReference type="GO" id="GO:0003995">
    <property type="term" value="F:acyl-CoA dehydrogenase activity"/>
    <property type="evidence" value="ECO:0007669"/>
    <property type="project" value="InterPro"/>
</dbReference>
<evidence type="ECO:0000259" key="7">
    <source>
        <dbReference type="Pfam" id="PF00441"/>
    </source>
</evidence>
<evidence type="ECO:0000259" key="9">
    <source>
        <dbReference type="Pfam" id="PF02771"/>
    </source>
</evidence>
<sequence length="380" mass="41411">MALSFSLSPEQEEFRKVVRRFADEVIAPAADEMNAQARFPVEIVRQMGGLGLFGIPFSSKYDGMDGDYLTLCLAIEELGRVDQSMGITLEAGVGLGAAPIDEFGTDEQKQRWLPELCRGEKLGGFGLTEPGGGSDVFGATRTRAVQDGDSWVINGGKVFITNSGTEMTSIVTVTAFTGEDEMTSIVVPVDTPGFSVAPPYRKVGWHASDTRELILEDVRVPVANTLGERGAGFRQFLKTLDDGRIAISALAVGLIQGCVDECVRYAQEREAFGKPIAKQQALAFKIADLEVAAQTARQMYYLACWRKMEGLPYKREASISKLFSSEQAVTAAREATQVFGGYGFTTEYRVGRFYQDAKILEIGEGTSEVQRMLIARSLGL</sequence>
<keyword evidence="4 6" id="KW-0274">FAD</keyword>
<dbReference type="Gene3D" id="1.20.140.10">
    <property type="entry name" value="Butyryl-CoA Dehydrogenase, subunit A, domain 3"/>
    <property type="match status" value="1"/>
</dbReference>
<dbReference type="InterPro" id="IPR009100">
    <property type="entry name" value="AcylCoA_DH/oxidase_NM_dom_sf"/>
</dbReference>
<dbReference type="PANTHER" id="PTHR43884">
    <property type="entry name" value="ACYL-COA DEHYDROGENASE"/>
    <property type="match status" value="1"/>
</dbReference>
<evidence type="ECO:0000256" key="6">
    <source>
        <dbReference type="RuleBase" id="RU362125"/>
    </source>
</evidence>
<dbReference type="InterPro" id="IPR009075">
    <property type="entry name" value="AcylCo_DH/oxidase_C"/>
</dbReference>
<dbReference type="Gene3D" id="2.40.110.10">
    <property type="entry name" value="Butyryl-CoA Dehydrogenase, subunit A, domain 2"/>
    <property type="match status" value="1"/>
</dbReference>
<evidence type="ECO:0000256" key="4">
    <source>
        <dbReference type="ARBA" id="ARBA00022827"/>
    </source>
</evidence>
<feature type="domain" description="Acyl-CoA oxidase/dehydrogenase middle" evidence="8">
    <location>
        <begin position="125"/>
        <end position="218"/>
    </location>
</feature>
<accession>A0A8J3A649</accession>
<dbReference type="SUPFAM" id="SSF56645">
    <property type="entry name" value="Acyl-CoA dehydrogenase NM domain-like"/>
    <property type="match status" value="1"/>
</dbReference>
<protein>
    <submittedName>
        <fullName evidence="10">Acyl-CoA dehydrogenase</fullName>
    </submittedName>
</protein>
<dbReference type="InterPro" id="IPR046373">
    <property type="entry name" value="Acyl-CoA_Oxase/DH_mid-dom_sf"/>
</dbReference>
<reference evidence="10" key="1">
    <citation type="journal article" date="2014" name="Int. J. Syst. Evol. Microbiol.">
        <title>Complete genome sequence of Corynebacterium casei LMG S-19264T (=DSM 44701T), isolated from a smear-ripened cheese.</title>
        <authorList>
            <consortium name="US DOE Joint Genome Institute (JGI-PGF)"/>
            <person name="Walter F."/>
            <person name="Albersmeier A."/>
            <person name="Kalinowski J."/>
            <person name="Ruckert C."/>
        </authorList>
    </citation>
    <scope>NUCLEOTIDE SEQUENCE</scope>
    <source>
        <strain evidence="10">CGMCC 1.14988</strain>
    </source>
</reference>
<evidence type="ECO:0000259" key="8">
    <source>
        <dbReference type="Pfam" id="PF02770"/>
    </source>
</evidence>
<dbReference type="GO" id="GO:0050660">
    <property type="term" value="F:flavin adenine dinucleotide binding"/>
    <property type="evidence" value="ECO:0007669"/>
    <property type="project" value="InterPro"/>
</dbReference>
<dbReference type="PROSITE" id="PS00073">
    <property type="entry name" value="ACYL_COA_DH_2"/>
    <property type="match status" value="1"/>
</dbReference>
<dbReference type="Gene3D" id="1.10.540.10">
    <property type="entry name" value="Acyl-CoA dehydrogenase/oxidase, N-terminal domain"/>
    <property type="match status" value="1"/>
</dbReference>
<dbReference type="Proteomes" id="UP000650511">
    <property type="component" value="Unassembled WGS sequence"/>
</dbReference>
<reference evidence="10" key="2">
    <citation type="submission" date="2020-09" db="EMBL/GenBank/DDBJ databases">
        <authorList>
            <person name="Sun Q."/>
            <person name="Zhou Y."/>
        </authorList>
    </citation>
    <scope>NUCLEOTIDE SEQUENCE</scope>
    <source>
        <strain evidence="10">CGMCC 1.14988</strain>
    </source>
</reference>
<dbReference type="InterPro" id="IPR036250">
    <property type="entry name" value="AcylCo_DH-like_C"/>
</dbReference>
<evidence type="ECO:0000313" key="11">
    <source>
        <dbReference type="Proteomes" id="UP000650511"/>
    </source>
</evidence>
<feature type="domain" description="Acyl-CoA dehydrogenase/oxidase C-terminal" evidence="7">
    <location>
        <begin position="230"/>
        <end position="378"/>
    </location>
</feature>
<dbReference type="FunFam" id="1.20.140.10:FF:000004">
    <property type="entry name" value="Acyl-CoA dehydrogenase FadE25"/>
    <property type="match status" value="1"/>
</dbReference>
<dbReference type="SUPFAM" id="SSF47203">
    <property type="entry name" value="Acyl-CoA dehydrogenase C-terminal domain-like"/>
    <property type="match status" value="1"/>
</dbReference>
<dbReference type="Pfam" id="PF00441">
    <property type="entry name" value="Acyl-CoA_dh_1"/>
    <property type="match status" value="1"/>
</dbReference>
<name>A0A8J3A649_9ACTN</name>
<keyword evidence="11" id="KW-1185">Reference proteome</keyword>
<dbReference type="InterPro" id="IPR006091">
    <property type="entry name" value="Acyl-CoA_Oxase/DH_mid-dom"/>
</dbReference>